<evidence type="ECO:0000256" key="1">
    <source>
        <dbReference type="SAM" id="MobiDB-lite"/>
    </source>
</evidence>
<proteinExistence type="predicted"/>
<keyword evidence="3" id="KW-1185">Reference proteome</keyword>
<dbReference type="EMBL" id="JABBXF010000047">
    <property type="protein sequence ID" value="NVK80116.1"/>
    <property type="molecule type" value="Genomic_DNA"/>
</dbReference>
<reference evidence="2 3" key="1">
    <citation type="submission" date="2020-04" db="EMBL/GenBank/DDBJ databases">
        <title>Draft Genome Sequence of Streptomyces morookaense DSM 40503, an 8-azaguanine-producing strain.</title>
        <authorList>
            <person name="Qi J."/>
            <person name="Gao J.-M."/>
        </authorList>
    </citation>
    <scope>NUCLEOTIDE SEQUENCE [LARGE SCALE GENOMIC DNA]</scope>
    <source>
        <strain evidence="2 3">DSM 40503</strain>
    </source>
</reference>
<dbReference type="RefSeq" id="WP_171083712.1">
    <property type="nucleotide sequence ID" value="NZ_BNBU01000004.1"/>
</dbReference>
<organism evidence="2 3">
    <name type="scientific">Streptomyces morookaense</name>
    <name type="common">Streptoverticillium morookaense</name>
    <dbReference type="NCBI Taxonomy" id="1970"/>
    <lineage>
        <taxon>Bacteria</taxon>
        <taxon>Bacillati</taxon>
        <taxon>Actinomycetota</taxon>
        <taxon>Actinomycetes</taxon>
        <taxon>Kitasatosporales</taxon>
        <taxon>Streptomycetaceae</taxon>
        <taxon>Streptomyces</taxon>
    </lineage>
</organism>
<dbReference type="AlphaFoldDB" id="A0A7Y7E973"/>
<sequence>MNAIQQHMLDLHRAARHQQPAPPAPGTGEAQALREIRTWWRFRAVVDERAAARSARWSALLGLLRPGRRSDTATAPVGRPSAAQASRPLQHGSDRVPDVCGRPAQC</sequence>
<comment type="caution">
    <text evidence="2">The sequence shown here is derived from an EMBL/GenBank/DDBJ whole genome shotgun (WGS) entry which is preliminary data.</text>
</comment>
<evidence type="ECO:0000313" key="3">
    <source>
        <dbReference type="Proteomes" id="UP000587462"/>
    </source>
</evidence>
<protein>
    <submittedName>
        <fullName evidence="2">Uncharacterized protein</fullName>
    </submittedName>
</protein>
<accession>A0A7Y7E973</accession>
<gene>
    <name evidence="2" type="ORF">HG542_20985</name>
</gene>
<feature type="region of interest" description="Disordered" evidence="1">
    <location>
        <begin position="68"/>
        <end position="106"/>
    </location>
</feature>
<feature type="region of interest" description="Disordered" evidence="1">
    <location>
        <begin position="1"/>
        <end position="30"/>
    </location>
</feature>
<dbReference type="Proteomes" id="UP000587462">
    <property type="component" value="Unassembled WGS sequence"/>
</dbReference>
<name>A0A7Y7E973_STRMO</name>
<evidence type="ECO:0000313" key="2">
    <source>
        <dbReference type="EMBL" id="NVK80116.1"/>
    </source>
</evidence>